<dbReference type="RefSeq" id="WP_173584335.1">
    <property type="nucleotide sequence ID" value="NZ_WOTB01000023.1"/>
</dbReference>
<comment type="caution">
    <text evidence="2">The sequence shown here is derived from an EMBL/GenBank/DDBJ whole genome shotgun (WGS) entry which is preliminary data.</text>
</comment>
<evidence type="ECO:0000256" key="1">
    <source>
        <dbReference type="SAM" id="SignalP"/>
    </source>
</evidence>
<protein>
    <submittedName>
        <fullName evidence="2">DUF1501 domain-containing protein</fullName>
    </submittedName>
</protein>
<evidence type="ECO:0000313" key="3">
    <source>
        <dbReference type="Proteomes" id="UP000635278"/>
    </source>
</evidence>
<proteinExistence type="predicted"/>
<feature type="chain" id="PRO_5046206746" evidence="1">
    <location>
        <begin position="27"/>
        <end position="430"/>
    </location>
</feature>
<dbReference type="PANTHER" id="PTHR43737">
    <property type="entry name" value="BLL7424 PROTEIN"/>
    <property type="match status" value="1"/>
</dbReference>
<dbReference type="Proteomes" id="UP000635278">
    <property type="component" value="Unassembled WGS sequence"/>
</dbReference>
<evidence type="ECO:0000313" key="2">
    <source>
        <dbReference type="EMBL" id="NHN85941.1"/>
    </source>
</evidence>
<name>A0ABX0JTU4_9PROT</name>
<sequence length="430" mass="44983">MMIRRRTALLGLAAGWVLGRSSLAFAGASGGPDDPRFVVIILRGALDGLAAVTPYGDADLRTYRRDLVLPEPGQEGGLLDLGGFYGLHPSLRALHALYGEGQMLPVHAVAGHYRSRSHFEAQDYLESGADDRLNSGWLNRAVSVLQGKANRPDGYGLAMGLTVPLLLRGAARVGSYAPAGSLHPGDDLYSQIAALNASDPVTGPAFRNGLNARGFSETAGAGTGMPSPADRSRKPDAFTRLSAAAGQMLAQPRGPRVAALEIGGWDTHAGQAGRLAGPLAQLDRGIGALRQNLGESWKRTVVLALTEFGRTVRMNGTGGTDHGTGTVTFLAGGAVAGGKVGGTWPGLRSGQLFENRDLAPTTDLRAVAAGVLCDHLRLPLHAVATVFPGPKTEPVRWGGCRPPRTASQCARMVVGRNDCAKGRQMKDTVI</sequence>
<keyword evidence="3" id="KW-1185">Reference proteome</keyword>
<dbReference type="Pfam" id="PF07394">
    <property type="entry name" value="DUF1501"/>
    <property type="match status" value="1"/>
</dbReference>
<dbReference type="PANTHER" id="PTHR43737:SF1">
    <property type="entry name" value="DUF1501 DOMAIN-CONTAINING PROTEIN"/>
    <property type="match status" value="1"/>
</dbReference>
<dbReference type="EMBL" id="WOTB01000023">
    <property type="protein sequence ID" value="NHN85941.1"/>
    <property type="molecule type" value="Genomic_DNA"/>
</dbReference>
<reference evidence="2 3" key="1">
    <citation type="journal article" date="2020" name="Int. J. Syst. Evol. Microbiol.">
        <title>Novel acetic acid bacteria from cider fermentations: Acetobacter conturbans sp. nov. and Acetobacter fallax sp. nov.</title>
        <authorList>
            <person name="Sombolestani A.S."/>
            <person name="Cleenwerck I."/>
            <person name="Cnockaert M."/>
            <person name="Borremans W."/>
            <person name="Wieme A.D."/>
            <person name="De Vuyst L."/>
            <person name="Vandamme P."/>
        </authorList>
    </citation>
    <scope>NUCLEOTIDE SEQUENCE [LARGE SCALE GENOMIC DNA]</scope>
    <source>
        <strain evidence="2 3">LMG 30640</strain>
    </source>
</reference>
<feature type="non-terminal residue" evidence="2">
    <location>
        <position position="430"/>
    </location>
</feature>
<keyword evidence="1" id="KW-0732">Signal</keyword>
<feature type="signal peptide" evidence="1">
    <location>
        <begin position="1"/>
        <end position="26"/>
    </location>
</feature>
<gene>
    <name evidence="2" type="ORF">GOB93_15005</name>
</gene>
<organism evidence="2 3">
    <name type="scientific">Acetobacter musti</name>
    <dbReference type="NCBI Taxonomy" id="864732"/>
    <lineage>
        <taxon>Bacteria</taxon>
        <taxon>Pseudomonadati</taxon>
        <taxon>Pseudomonadota</taxon>
        <taxon>Alphaproteobacteria</taxon>
        <taxon>Acetobacterales</taxon>
        <taxon>Acetobacteraceae</taxon>
        <taxon>Acetobacter</taxon>
    </lineage>
</organism>
<dbReference type="InterPro" id="IPR010869">
    <property type="entry name" value="DUF1501"/>
</dbReference>
<accession>A0ABX0JTU4</accession>